<gene>
    <name evidence="2" type="ORF">SAMEA44547418_01875</name>
</gene>
<keyword evidence="3" id="KW-1185">Reference proteome</keyword>
<evidence type="ECO:0000313" key="2">
    <source>
        <dbReference type="EMBL" id="SNV76046.1"/>
    </source>
</evidence>
<proteinExistence type="predicted"/>
<feature type="chain" id="PRO_5011255226" evidence="1">
    <location>
        <begin position="24"/>
        <end position="132"/>
    </location>
</feature>
<reference evidence="2 3" key="1">
    <citation type="submission" date="2017-06" db="EMBL/GenBank/DDBJ databases">
        <authorList>
            <consortium name="Pathogen Informatics"/>
        </authorList>
    </citation>
    <scope>NUCLEOTIDE SEQUENCE [LARGE SCALE GENOMIC DNA]</scope>
    <source>
        <strain evidence="2 3">NCTC12018</strain>
    </source>
</reference>
<dbReference type="EMBL" id="LT906470">
    <property type="protein sequence ID" value="SNV76046.1"/>
    <property type="molecule type" value="Genomic_DNA"/>
</dbReference>
<feature type="signal peptide" evidence="1">
    <location>
        <begin position="1"/>
        <end position="23"/>
    </location>
</feature>
<name>A0A239ZZC5_9FIRM</name>
<dbReference type="Proteomes" id="UP000214973">
    <property type="component" value="Chromosome 1"/>
</dbReference>
<keyword evidence="1" id="KW-0732">Signal</keyword>
<evidence type="ECO:0000313" key="3">
    <source>
        <dbReference type="Proteomes" id="UP000214973"/>
    </source>
</evidence>
<dbReference type="RefSeq" id="WP_038117515.1">
    <property type="nucleotide sequence ID" value="NZ_LT906470.1"/>
</dbReference>
<organism evidence="2 3">
    <name type="scientific">Veillonella rodentium</name>
    <dbReference type="NCBI Taxonomy" id="248315"/>
    <lineage>
        <taxon>Bacteria</taxon>
        <taxon>Bacillati</taxon>
        <taxon>Bacillota</taxon>
        <taxon>Negativicutes</taxon>
        <taxon>Veillonellales</taxon>
        <taxon>Veillonellaceae</taxon>
        <taxon>Veillonella</taxon>
    </lineage>
</organism>
<accession>A0A239ZZC5</accession>
<sequence length="132" mass="14750">MNKNLLGAFVLAGTLLVGGVANAANWNGLDNYPEVPNSANGTETYYFDKASQFKGIDGSRNYVFGINVVNMHNNQYGEASLFKYIVHPSLRTVYRYAPDGQVYQINPGTNEYNMFLATWKQVYGTNFEFPAL</sequence>
<dbReference type="AlphaFoldDB" id="A0A239ZZC5"/>
<evidence type="ECO:0000256" key="1">
    <source>
        <dbReference type="SAM" id="SignalP"/>
    </source>
</evidence>
<dbReference type="KEGG" id="vrm:44547418_01875"/>
<protein>
    <submittedName>
        <fullName evidence="2">Uncharacterized protein</fullName>
    </submittedName>
</protein>